<protein>
    <recommendedName>
        <fullName evidence="3">DDE_Tnp_1-associated</fullName>
    </recommendedName>
</protein>
<feature type="non-terminal residue" evidence="1">
    <location>
        <position position="55"/>
    </location>
</feature>
<reference evidence="1 2" key="1">
    <citation type="submission" date="2016-10" db="EMBL/GenBank/DDBJ databases">
        <authorList>
            <person name="de Groot N.N."/>
        </authorList>
    </citation>
    <scope>NUCLEOTIDE SEQUENCE [LARGE SCALE GENOMIC DNA]</scope>
    <source>
        <strain evidence="1 2">DSM 44892</strain>
    </source>
</reference>
<sequence length="55" mass="5679">MSSSPIPSVTVDTTLTIGASSHPSGLLDILTAVPDPRKRRGVRHTISTVLAIALA</sequence>
<accession>A0A1G8T1T1</accession>
<dbReference type="OrthoDB" id="3867913at2"/>
<dbReference type="Proteomes" id="UP000183263">
    <property type="component" value="Unassembled WGS sequence"/>
</dbReference>
<dbReference type="AlphaFoldDB" id="A0A1G8T1T1"/>
<dbReference type="EMBL" id="FNDN01000031">
    <property type="protein sequence ID" value="SDJ34945.1"/>
    <property type="molecule type" value="Genomic_DNA"/>
</dbReference>
<keyword evidence="2" id="KW-1185">Reference proteome</keyword>
<evidence type="ECO:0000313" key="1">
    <source>
        <dbReference type="EMBL" id="SDJ34945.1"/>
    </source>
</evidence>
<organism evidence="1 2">
    <name type="scientific">Rhodococcus triatomae</name>
    <dbReference type="NCBI Taxonomy" id="300028"/>
    <lineage>
        <taxon>Bacteria</taxon>
        <taxon>Bacillati</taxon>
        <taxon>Actinomycetota</taxon>
        <taxon>Actinomycetes</taxon>
        <taxon>Mycobacteriales</taxon>
        <taxon>Nocardiaceae</taxon>
        <taxon>Rhodococcus</taxon>
    </lineage>
</organism>
<proteinExistence type="predicted"/>
<gene>
    <name evidence="1" type="ORF">SAMN05444695_1311</name>
</gene>
<evidence type="ECO:0000313" key="2">
    <source>
        <dbReference type="Proteomes" id="UP000183263"/>
    </source>
</evidence>
<evidence type="ECO:0008006" key="3">
    <source>
        <dbReference type="Google" id="ProtNLM"/>
    </source>
</evidence>
<name>A0A1G8T1T1_9NOCA</name>